<dbReference type="PANTHER" id="PTHR12358">
    <property type="entry name" value="SPHINGOSINE KINASE"/>
    <property type="match status" value="1"/>
</dbReference>
<feature type="region of interest" description="Disordered" evidence="12">
    <location>
        <begin position="191"/>
        <end position="282"/>
    </location>
</feature>
<evidence type="ECO:0000256" key="10">
    <source>
        <dbReference type="ARBA" id="ARBA00023128"/>
    </source>
</evidence>
<dbReference type="OrthoDB" id="5598305at2759"/>
<keyword evidence="9" id="KW-0811">Translocation</keyword>
<evidence type="ECO:0000256" key="6">
    <source>
        <dbReference type="ARBA" id="ARBA00022792"/>
    </source>
</evidence>
<comment type="subcellular location">
    <subcellularLocation>
        <location evidence="1">Mitochondrion inner membrane</location>
        <topology evidence="1">Single-pass membrane protein</topology>
    </subcellularLocation>
</comment>
<dbReference type="STRING" id="576137.A0A1L7XAN3"/>
<evidence type="ECO:0000256" key="1">
    <source>
        <dbReference type="ARBA" id="ARBA00004434"/>
    </source>
</evidence>
<keyword evidence="7" id="KW-0653">Protein transport</keyword>
<gene>
    <name evidence="13" type="ORF">PAC_11943</name>
</gene>
<evidence type="ECO:0000256" key="7">
    <source>
        <dbReference type="ARBA" id="ARBA00022927"/>
    </source>
</evidence>
<organism evidence="13 14">
    <name type="scientific">Phialocephala subalpina</name>
    <dbReference type="NCBI Taxonomy" id="576137"/>
    <lineage>
        <taxon>Eukaryota</taxon>
        <taxon>Fungi</taxon>
        <taxon>Dikarya</taxon>
        <taxon>Ascomycota</taxon>
        <taxon>Pezizomycotina</taxon>
        <taxon>Leotiomycetes</taxon>
        <taxon>Helotiales</taxon>
        <taxon>Mollisiaceae</taxon>
        <taxon>Phialocephala</taxon>
        <taxon>Phialocephala fortinii species complex</taxon>
    </lineage>
</organism>
<dbReference type="PANTHER" id="PTHR12358:SF101">
    <property type="entry name" value="MITOCHONDRIAL IMPORT INNER MEMBRANE TRANSLOCASE SUBUNIT TIM54"/>
    <property type="match status" value="1"/>
</dbReference>
<evidence type="ECO:0000256" key="4">
    <source>
        <dbReference type="ARBA" id="ARBA00022448"/>
    </source>
</evidence>
<evidence type="ECO:0000256" key="11">
    <source>
        <dbReference type="ARBA" id="ARBA00023136"/>
    </source>
</evidence>
<evidence type="ECO:0000256" key="9">
    <source>
        <dbReference type="ARBA" id="ARBA00023010"/>
    </source>
</evidence>
<keyword evidence="4" id="KW-0813">Transport</keyword>
<evidence type="ECO:0000256" key="5">
    <source>
        <dbReference type="ARBA" id="ARBA00022692"/>
    </source>
</evidence>
<feature type="compositionally biased region" description="Basic and acidic residues" evidence="12">
    <location>
        <begin position="244"/>
        <end position="253"/>
    </location>
</feature>
<feature type="region of interest" description="Disordered" evidence="12">
    <location>
        <begin position="333"/>
        <end position="378"/>
    </location>
</feature>
<keyword evidence="14" id="KW-1185">Reference proteome</keyword>
<evidence type="ECO:0000313" key="14">
    <source>
        <dbReference type="Proteomes" id="UP000184330"/>
    </source>
</evidence>
<keyword evidence="8" id="KW-1133">Transmembrane helix</keyword>
<name>A0A1L7XAN3_9HELO</name>
<dbReference type="Pfam" id="PF11711">
    <property type="entry name" value="Tim54"/>
    <property type="match status" value="1"/>
</dbReference>
<evidence type="ECO:0000256" key="3">
    <source>
        <dbReference type="ARBA" id="ARBA00020796"/>
    </source>
</evidence>
<dbReference type="InterPro" id="IPR050187">
    <property type="entry name" value="Lipid_Phosphate_FormReg"/>
</dbReference>
<feature type="compositionally biased region" description="Polar residues" evidence="12">
    <location>
        <begin position="348"/>
        <end position="364"/>
    </location>
</feature>
<protein>
    <recommendedName>
        <fullName evidence="3">Mitochondrial import inner membrane translocase subunit TIM54</fullName>
    </recommendedName>
</protein>
<keyword evidence="11" id="KW-0472">Membrane</keyword>
<evidence type="ECO:0000256" key="8">
    <source>
        <dbReference type="ARBA" id="ARBA00022989"/>
    </source>
</evidence>
<proteinExistence type="inferred from homology"/>
<keyword evidence="10" id="KW-0496">Mitochondrion</keyword>
<dbReference type="EMBL" id="FJOG01000019">
    <property type="protein sequence ID" value="CZR62046.1"/>
    <property type="molecule type" value="Genomic_DNA"/>
</dbReference>
<evidence type="ECO:0000256" key="12">
    <source>
        <dbReference type="SAM" id="MobiDB-lite"/>
    </source>
</evidence>
<dbReference type="AlphaFoldDB" id="A0A1L7XAN3"/>
<accession>A0A1L7XAN3</accession>
<keyword evidence="6" id="KW-0999">Mitochondrion inner membrane</keyword>
<comment type="similarity">
    <text evidence="2">Belongs to the TIM54 family.</text>
</comment>
<dbReference type="GO" id="GO:0015031">
    <property type="term" value="P:protein transport"/>
    <property type="evidence" value="ECO:0007669"/>
    <property type="project" value="UniProtKB-KW"/>
</dbReference>
<keyword evidence="5" id="KW-0812">Transmembrane</keyword>
<dbReference type="Proteomes" id="UP000184330">
    <property type="component" value="Unassembled WGS sequence"/>
</dbReference>
<dbReference type="InterPro" id="IPR021056">
    <property type="entry name" value="Mt_import_IM_translocase_Tim54"/>
</dbReference>
<reference evidence="13 14" key="1">
    <citation type="submission" date="2016-03" db="EMBL/GenBank/DDBJ databases">
        <authorList>
            <person name="Ploux O."/>
        </authorList>
    </citation>
    <scope>NUCLEOTIDE SEQUENCE [LARGE SCALE GENOMIC DNA]</scope>
    <source>
        <strain evidence="13 14">UAMH 11012</strain>
    </source>
</reference>
<dbReference type="GO" id="GO:0005743">
    <property type="term" value="C:mitochondrial inner membrane"/>
    <property type="evidence" value="ECO:0007669"/>
    <property type="project" value="UniProtKB-SubCell"/>
</dbReference>
<evidence type="ECO:0000256" key="2">
    <source>
        <dbReference type="ARBA" id="ARBA00006355"/>
    </source>
</evidence>
<sequence>MAEPKEPAAKALPKPNPVWKYLGFGENFRPRLPGRNWMIFLSVTGAFTTAVVYDKREKKRAQRRWAKAVEHIGKEPLPDSRAMPRKISVLLEAPPGDGLRIAQDHFKEYVKPILVASGLDWEFIQGRKEGDVRAEIAEKIRNSRLPPDEREEDAISETRRKSGIPEFDGARGDIVIGRHTWKEYVRGVHEGWLGPLTEPPKSEEKPVEAGNGDSTAEASVETMPGITIISTPREADDAPPPTEEAAKPDDKPKKPAQPPPFITTAEYSSASAPADLPTEFDPSQPIEFPHILGFLNTPKRLYRFLNRRHLADRIGRETAAVILATYRPYHTTSTSAESSFSEDADQSPQGNNQSTPQTAEQQAVLTEEEKEWHKSVRVRKDGEPERTWLEPVVLDPRIASRMRRFELTPEEETRAKAIVVPEEEVEGWIKGSLRSLGREGLKAVGFGKEMKQTPAEGDEEVLE</sequence>
<evidence type="ECO:0000313" key="13">
    <source>
        <dbReference type="EMBL" id="CZR62046.1"/>
    </source>
</evidence>